<keyword evidence="2" id="KW-1185">Reference proteome</keyword>
<accession>K3YKF5</accession>
<name>K3YKF5_SETIT</name>
<organism evidence="1 2">
    <name type="scientific">Setaria italica</name>
    <name type="common">Foxtail millet</name>
    <name type="synonym">Panicum italicum</name>
    <dbReference type="NCBI Taxonomy" id="4555"/>
    <lineage>
        <taxon>Eukaryota</taxon>
        <taxon>Viridiplantae</taxon>
        <taxon>Streptophyta</taxon>
        <taxon>Embryophyta</taxon>
        <taxon>Tracheophyta</taxon>
        <taxon>Spermatophyta</taxon>
        <taxon>Magnoliopsida</taxon>
        <taxon>Liliopsida</taxon>
        <taxon>Poales</taxon>
        <taxon>Poaceae</taxon>
        <taxon>PACMAD clade</taxon>
        <taxon>Panicoideae</taxon>
        <taxon>Panicodae</taxon>
        <taxon>Paniceae</taxon>
        <taxon>Cenchrinae</taxon>
        <taxon>Setaria</taxon>
    </lineage>
</organism>
<dbReference type="Proteomes" id="UP000004995">
    <property type="component" value="Unassembled WGS sequence"/>
</dbReference>
<dbReference type="EnsemblPlants" id="KQL02618">
    <property type="protein sequence ID" value="KQL02618"/>
    <property type="gene ID" value="SETIT_014724mg"/>
</dbReference>
<reference evidence="1" key="2">
    <citation type="submission" date="2018-08" db="UniProtKB">
        <authorList>
            <consortium name="EnsemblPlants"/>
        </authorList>
    </citation>
    <scope>IDENTIFICATION</scope>
    <source>
        <strain evidence="1">Yugu1</strain>
    </source>
</reference>
<dbReference type="AlphaFoldDB" id="K3YKF5"/>
<dbReference type="EMBL" id="AGNK02003993">
    <property type="status" value="NOT_ANNOTATED_CDS"/>
    <property type="molecule type" value="Genomic_DNA"/>
</dbReference>
<evidence type="ECO:0000313" key="1">
    <source>
        <dbReference type="EnsemblPlants" id="KQL02618"/>
    </source>
</evidence>
<proteinExistence type="predicted"/>
<dbReference type="InParanoid" id="K3YKF5"/>
<dbReference type="HOGENOM" id="CLU_2350679_0_0_1"/>
<dbReference type="Gramene" id="KQL02618">
    <property type="protein sequence ID" value="KQL02618"/>
    <property type="gene ID" value="SETIT_014724mg"/>
</dbReference>
<reference evidence="2" key="1">
    <citation type="journal article" date="2012" name="Nat. Biotechnol.">
        <title>Reference genome sequence of the model plant Setaria.</title>
        <authorList>
            <person name="Bennetzen J.L."/>
            <person name="Schmutz J."/>
            <person name="Wang H."/>
            <person name="Percifield R."/>
            <person name="Hawkins J."/>
            <person name="Pontaroli A.C."/>
            <person name="Estep M."/>
            <person name="Feng L."/>
            <person name="Vaughn J.N."/>
            <person name="Grimwood J."/>
            <person name="Jenkins J."/>
            <person name="Barry K."/>
            <person name="Lindquist E."/>
            <person name="Hellsten U."/>
            <person name="Deshpande S."/>
            <person name="Wang X."/>
            <person name="Wu X."/>
            <person name="Mitros T."/>
            <person name="Triplett J."/>
            <person name="Yang X."/>
            <person name="Ye C.Y."/>
            <person name="Mauro-Herrera M."/>
            <person name="Wang L."/>
            <person name="Li P."/>
            <person name="Sharma M."/>
            <person name="Sharma R."/>
            <person name="Ronald P.C."/>
            <person name="Panaud O."/>
            <person name="Kellogg E.A."/>
            <person name="Brutnell T.P."/>
            <person name="Doust A.N."/>
            <person name="Tuskan G.A."/>
            <person name="Rokhsar D."/>
            <person name="Devos K.M."/>
        </authorList>
    </citation>
    <scope>NUCLEOTIDE SEQUENCE [LARGE SCALE GENOMIC DNA]</scope>
    <source>
        <strain evidence="2">cv. Yugu1</strain>
    </source>
</reference>
<protein>
    <submittedName>
        <fullName evidence="1">Uncharacterized protein</fullName>
    </submittedName>
</protein>
<sequence length="97" mass="10755">MVCDGPKGPSVLTTLVNFINIMVDEVGEVPHPYVEKKQIQSKLYATVVLKSTLDEKKEIQAGSYDTMVLNFIIDGGETKGFFKLIYDLGPQSYVTPI</sequence>
<evidence type="ECO:0000313" key="2">
    <source>
        <dbReference type="Proteomes" id="UP000004995"/>
    </source>
</evidence>